<dbReference type="RefSeq" id="WP_280002651.1">
    <property type="nucleotide sequence ID" value="NZ_JAODZF010000010.1"/>
</dbReference>
<feature type="region of interest" description="Disordered" evidence="1">
    <location>
        <begin position="19"/>
        <end position="42"/>
    </location>
</feature>
<name>A0AB73I5H0_AQUAC</name>
<organism evidence="2 3">
    <name type="scientific">Aquipseudomonas alcaligenes</name>
    <name type="common">Pseudomonas alcaligenes</name>
    <dbReference type="NCBI Taxonomy" id="43263"/>
    <lineage>
        <taxon>Bacteria</taxon>
        <taxon>Pseudomonadati</taxon>
        <taxon>Pseudomonadota</taxon>
        <taxon>Gammaproteobacteria</taxon>
        <taxon>Pseudomonadales</taxon>
        <taxon>Pseudomonadaceae</taxon>
        <taxon>Aquipseudomonas</taxon>
    </lineage>
</organism>
<dbReference type="EMBL" id="JAODZF010000010">
    <property type="protein sequence ID" value="MDH0143858.1"/>
    <property type="molecule type" value="Genomic_DNA"/>
</dbReference>
<reference evidence="2" key="1">
    <citation type="submission" date="2022-09" db="EMBL/GenBank/DDBJ databases">
        <title>Intensive care unit water sources are persistently colonized with multi-drug resistant bacteria and are the site of extensive horizontal gene transfer of antibiotic resistance genes.</title>
        <authorList>
            <person name="Diorio-Toth L."/>
        </authorList>
    </citation>
    <scope>NUCLEOTIDE SEQUENCE</scope>
    <source>
        <strain evidence="2">GD04146</strain>
    </source>
</reference>
<comment type="caution">
    <text evidence="2">The sequence shown here is derived from an EMBL/GenBank/DDBJ whole genome shotgun (WGS) entry which is preliminary data.</text>
</comment>
<dbReference type="Proteomes" id="UP001158058">
    <property type="component" value="Unassembled WGS sequence"/>
</dbReference>
<dbReference type="AlphaFoldDB" id="A0AB73I5H0"/>
<accession>A0AB73I5H0</accession>
<proteinExistence type="predicted"/>
<evidence type="ECO:0000313" key="3">
    <source>
        <dbReference type="Proteomes" id="UP001158058"/>
    </source>
</evidence>
<evidence type="ECO:0000313" key="2">
    <source>
        <dbReference type="EMBL" id="MDH0143858.1"/>
    </source>
</evidence>
<evidence type="ECO:0000256" key="1">
    <source>
        <dbReference type="SAM" id="MobiDB-lite"/>
    </source>
</evidence>
<gene>
    <name evidence="2" type="ORF">N7380_16215</name>
</gene>
<sequence>MSTTLICWCRNDDEVSGAARRLPLQRLPHRRSAANPEASERR</sequence>
<protein>
    <submittedName>
        <fullName evidence="2">Uncharacterized protein</fullName>
    </submittedName>
</protein>